<evidence type="ECO:0000313" key="2">
    <source>
        <dbReference type="EMBL" id="RRT78940.1"/>
    </source>
</evidence>
<dbReference type="Proteomes" id="UP000287651">
    <property type="component" value="Unassembled WGS sequence"/>
</dbReference>
<sequence length="95" mass="11219">MHRGQITCLIHGIQNWPISDPTKFQQGESSERPPDKEEQASDVMQPCMRVDFPRWEEGDLTGWLLRAERYFHYHRTSEAFMVDIAIIHHEGDAFY</sequence>
<proteinExistence type="predicted"/>
<feature type="compositionally biased region" description="Basic and acidic residues" evidence="1">
    <location>
        <begin position="29"/>
        <end position="39"/>
    </location>
</feature>
<name>A0A427ARV3_ENSVE</name>
<evidence type="ECO:0000256" key="1">
    <source>
        <dbReference type="SAM" id="MobiDB-lite"/>
    </source>
</evidence>
<feature type="region of interest" description="Disordered" evidence="1">
    <location>
        <begin position="16"/>
        <end position="43"/>
    </location>
</feature>
<protein>
    <submittedName>
        <fullName evidence="2">Uncharacterized protein</fullName>
    </submittedName>
</protein>
<reference evidence="2 3" key="1">
    <citation type="journal article" date="2014" name="Agronomy (Basel)">
        <title>A Draft Genome Sequence for Ensete ventricosum, the Drought-Tolerant Tree Against Hunger.</title>
        <authorList>
            <person name="Harrison J."/>
            <person name="Moore K.A."/>
            <person name="Paszkiewicz K."/>
            <person name="Jones T."/>
            <person name="Grant M."/>
            <person name="Ambacheew D."/>
            <person name="Muzemil S."/>
            <person name="Studholme D.J."/>
        </authorList>
    </citation>
    <scope>NUCLEOTIDE SEQUENCE [LARGE SCALE GENOMIC DNA]</scope>
</reference>
<gene>
    <name evidence="2" type="ORF">B296_00004165</name>
</gene>
<evidence type="ECO:0000313" key="3">
    <source>
        <dbReference type="Proteomes" id="UP000287651"/>
    </source>
</evidence>
<dbReference type="EMBL" id="AMZH03001544">
    <property type="protein sequence ID" value="RRT78940.1"/>
    <property type="molecule type" value="Genomic_DNA"/>
</dbReference>
<comment type="caution">
    <text evidence="2">The sequence shown here is derived from an EMBL/GenBank/DDBJ whole genome shotgun (WGS) entry which is preliminary data.</text>
</comment>
<dbReference type="AlphaFoldDB" id="A0A427ARV3"/>
<accession>A0A427ARV3</accession>
<organism evidence="2 3">
    <name type="scientific">Ensete ventricosum</name>
    <name type="common">Abyssinian banana</name>
    <name type="synonym">Musa ensete</name>
    <dbReference type="NCBI Taxonomy" id="4639"/>
    <lineage>
        <taxon>Eukaryota</taxon>
        <taxon>Viridiplantae</taxon>
        <taxon>Streptophyta</taxon>
        <taxon>Embryophyta</taxon>
        <taxon>Tracheophyta</taxon>
        <taxon>Spermatophyta</taxon>
        <taxon>Magnoliopsida</taxon>
        <taxon>Liliopsida</taxon>
        <taxon>Zingiberales</taxon>
        <taxon>Musaceae</taxon>
        <taxon>Ensete</taxon>
    </lineage>
</organism>